<feature type="domain" description="Heterokaryon incompatibility" evidence="1">
    <location>
        <begin position="49"/>
        <end position="212"/>
    </location>
</feature>
<keyword evidence="3" id="KW-1185">Reference proteome</keyword>
<dbReference type="Proteomes" id="UP001430848">
    <property type="component" value="Unassembled WGS sequence"/>
</dbReference>
<evidence type="ECO:0000259" key="1">
    <source>
        <dbReference type="Pfam" id="PF06985"/>
    </source>
</evidence>
<gene>
    <name evidence="2" type="ORF">SLS63_013721</name>
</gene>
<dbReference type="InterPro" id="IPR010730">
    <property type="entry name" value="HET"/>
</dbReference>
<dbReference type="EMBL" id="JAKNSF020000200">
    <property type="protein sequence ID" value="KAK7707455.1"/>
    <property type="molecule type" value="Genomic_DNA"/>
</dbReference>
<dbReference type="PANTHER" id="PTHR24148">
    <property type="entry name" value="ANKYRIN REPEAT DOMAIN-CONTAINING PROTEIN 39 HOMOLOG-RELATED"/>
    <property type="match status" value="1"/>
</dbReference>
<protein>
    <recommendedName>
        <fullName evidence="1">Heterokaryon incompatibility domain-containing protein</fullName>
    </recommendedName>
</protein>
<accession>A0ABR1NMN6</accession>
<evidence type="ECO:0000313" key="3">
    <source>
        <dbReference type="Proteomes" id="UP001430848"/>
    </source>
</evidence>
<name>A0ABR1NMN6_DIAER</name>
<evidence type="ECO:0000313" key="2">
    <source>
        <dbReference type="EMBL" id="KAK7707455.1"/>
    </source>
</evidence>
<comment type="caution">
    <text evidence="2">The sequence shown here is derived from an EMBL/GenBank/DDBJ whole genome shotgun (WGS) entry which is preliminary data.</text>
</comment>
<organism evidence="2 3">
    <name type="scientific">Diaporthe eres</name>
    <name type="common">Phomopsis oblonga</name>
    <dbReference type="NCBI Taxonomy" id="83184"/>
    <lineage>
        <taxon>Eukaryota</taxon>
        <taxon>Fungi</taxon>
        <taxon>Dikarya</taxon>
        <taxon>Ascomycota</taxon>
        <taxon>Pezizomycotina</taxon>
        <taxon>Sordariomycetes</taxon>
        <taxon>Sordariomycetidae</taxon>
        <taxon>Diaporthales</taxon>
        <taxon>Diaporthaceae</taxon>
        <taxon>Diaporthe</taxon>
        <taxon>Diaporthe eres species complex</taxon>
    </lineage>
</organism>
<reference evidence="2 3" key="1">
    <citation type="submission" date="2024-02" db="EMBL/GenBank/DDBJ databases">
        <title>De novo assembly and annotation of 12 fungi associated with fruit tree decline syndrome in Ontario, Canada.</title>
        <authorList>
            <person name="Sulman M."/>
            <person name="Ellouze W."/>
            <person name="Ilyukhin E."/>
        </authorList>
    </citation>
    <scope>NUCLEOTIDE SEQUENCE [LARGE SCALE GENOMIC DNA]</scope>
    <source>
        <strain evidence="2 3">M169</strain>
    </source>
</reference>
<dbReference type="Pfam" id="PF06985">
    <property type="entry name" value="HET"/>
    <property type="match status" value="1"/>
</dbReference>
<dbReference type="PANTHER" id="PTHR24148:SF79">
    <property type="entry name" value="HETEROKARYON INCOMPATIBILITY DOMAIN-CONTAINING PROTEIN"/>
    <property type="match status" value="1"/>
</dbReference>
<proteinExistence type="predicted"/>
<dbReference type="InterPro" id="IPR052895">
    <property type="entry name" value="HetReg/Transcr_Mod"/>
</dbReference>
<sequence>MAATQARSASIYTPLHRGRKEIRLLEIVSVEPEIAFKTHVVSLLDEPVFTALSYVWGYPPTWVEVIVDGAKIPVTENLTNAVKDIHTLWAQQPSKRTPDSMRLWADAICINQQDVVEKGFQVPLMREIYSGAEQVLSWLGKADEVTKSAFDALQRIHRGISELGDDDLTDLGWMQCHHDLCNGYETDPRGPWLGIIDLMHRPYWSRVWIFQEVYLARSLLFMSGQSILDFNCLKSIQEWHESAILGQPSRPSYINPGTWAYLQNHRGIFESVSAIDQAKDIISDGQRHQSRIRGILKDTVSDDAIIFYNQVETHALLLWIMAGVLESTDPKDSIYALLGVSGLAIEPDYTAEKSPAEVYLDFLRLWQDCCSILHPYYPNDAKSGILDLWFLIFAGVDSENNAKPVPGLPSWAPNFPAIASRYESGWSYSTSSLSQFPVGEELFTHVSGQWHIDGMKLCCPAVWIDEITHTGPVVDVVNQEIIQWTLDSLSRQLKYPTGYHSAVAVHRVLIGQYFDEDLENMVLPTLEEAFGLICLFLVQSLRSRPNACEDQEWLTGMEILVHSLLLSLGRQNHRDAFWEGLQNRANDNDARIPPDVADLLDTEALETTRNQLLLAVSTSGGDRVAQTKKRYFGRFPAYVREGDIICLLKGYDGPVVLRRVGNHFVFVGSAFIVEALGGRSEAEMEILKSSIETFEIC</sequence>